<reference evidence="3" key="1">
    <citation type="journal article" date="2020" name="Stud. Mycol.">
        <title>101 Dothideomycetes genomes: a test case for predicting lifestyles and emergence of pathogens.</title>
        <authorList>
            <person name="Haridas S."/>
            <person name="Albert R."/>
            <person name="Binder M."/>
            <person name="Bloem J."/>
            <person name="Labutti K."/>
            <person name="Salamov A."/>
            <person name="Andreopoulos B."/>
            <person name="Baker S."/>
            <person name="Barry K."/>
            <person name="Bills G."/>
            <person name="Bluhm B."/>
            <person name="Cannon C."/>
            <person name="Castanera R."/>
            <person name="Culley D."/>
            <person name="Daum C."/>
            <person name="Ezra D."/>
            <person name="Gonzalez J."/>
            <person name="Henrissat B."/>
            <person name="Kuo A."/>
            <person name="Liang C."/>
            <person name="Lipzen A."/>
            <person name="Lutzoni F."/>
            <person name="Magnuson J."/>
            <person name="Mondo S."/>
            <person name="Nolan M."/>
            <person name="Ohm R."/>
            <person name="Pangilinan J."/>
            <person name="Park H.-J."/>
            <person name="Ramirez L."/>
            <person name="Alfaro M."/>
            <person name="Sun H."/>
            <person name="Tritt A."/>
            <person name="Yoshinaga Y."/>
            <person name="Zwiers L.-H."/>
            <person name="Turgeon B."/>
            <person name="Goodwin S."/>
            <person name="Spatafora J."/>
            <person name="Crous P."/>
            <person name="Grigoriev I."/>
        </authorList>
    </citation>
    <scope>NUCLEOTIDE SEQUENCE</scope>
    <source>
        <strain evidence="3">CBS 122367</strain>
    </source>
</reference>
<name>A0A6G1JFJ2_9PLEO</name>
<dbReference type="GO" id="GO:0052689">
    <property type="term" value="F:carboxylic ester hydrolase activity"/>
    <property type="evidence" value="ECO:0007669"/>
    <property type="project" value="TreeGrafter"/>
</dbReference>
<dbReference type="InterPro" id="IPR029058">
    <property type="entry name" value="AB_hydrolase_fold"/>
</dbReference>
<dbReference type="InterPro" id="IPR003140">
    <property type="entry name" value="PLipase/COase/thioEstase"/>
</dbReference>
<keyword evidence="4" id="KW-1185">Reference proteome</keyword>
<protein>
    <submittedName>
        <fullName evidence="3">Phospholipase/carboxylesterase family protein-like protein</fullName>
    </submittedName>
</protein>
<feature type="domain" description="Phospholipase/carboxylesterase/thioesterase" evidence="2">
    <location>
        <begin position="10"/>
        <end position="174"/>
    </location>
</feature>
<evidence type="ECO:0000313" key="3">
    <source>
        <dbReference type="EMBL" id="KAF2688899.1"/>
    </source>
</evidence>
<evidence type="ECO:0000313" key="4">
    <source>
        <dbReference type="Proteomes" id="UP000799291"/>
    </source>
</evidence>
<evidence type="ECO:0000256" key="1">
    <source>
        <dbReference type="ARBA" id="ARBA00006499"/>
    </source>
</evidence>
<comment type="similarity">
    <text evidence="1">Belongs to the AB hydrolase superfamily. AB hydrolase 2 family.</text>
</comment>
<dbReference type="AlphaFoldDB" id="A0A6G1JFJ2"/>
<dbReference type="Pfam" id="PF02230">
    <property type="entry name" value="Abhydrolase_2"/>
    <property type="match status" value="1"/>
</dbReference>
<dbReference type="PANTHER" id="PTHR10655">
    <property type="entry name" value="LYSOPHOSPHOLIPASE-RELATED"/>
    <property type="match status" value="1"/>
</dbReference>
<dbReference type="InterPro" id="IPR050565">
    <property type="entry name" value="LYPA1-2/EST-like"/>
</dbReference>
<dbReference type="Gene3D" id="3.40.50.1820">
    <property type="entry name" value="alpha/beta hydrolase"/>
    <property type="match status" value="1"/>
</dbReference>
<organism evidence="3 4">
    <name type="scientific">Lentithecium fluviatile CBS 122367</name>
    <dbReference type="NCBI Taxonomy" id="1168545"/>
    <lineage>
        <taxon>Eukaryota</taxon>
        <taxon>Fungi</taxon>
        <taxon>Dikarya</taxon>
        <taxon>Ascomycota</taxon>
        <taxon>Pezizomycotina</taxon>
        <taxon>Dothideomycetes</taxon>
        <taxon>Pleosporomycetidae</taxon>
        <taxon>Pleosporales</taxon>
        <taxon>Massarineae</taxon>
        <taxon>Lentitheciaceae</taxon>
        <taxon>Lentithecium</taxon>
    </lineage>
</organism>
<gene>
    <name evidence="3" type="ORF">K458DRAFT_401007</name>
</gene>
<dbReference type="GO" id="GO:0008474">
    <property type="term" value="F:palmitoyl-(protein) hydrolase activity"/>
    <property type="evidence" value="ECO:0007669"/>
    <property type="project" value="TreeGrafter"/>
</dbReference>
<proteinExistence type="inferred from homology"/>
<accession>A0A6G1JFJ2</accession>
<sequence length="268" mass="29712">MTTTTPTPENIHVIPPTTPHAHTVIFLHGRGINATEFASELFESQASYDRFFTDIFPGVKWVFPCAAKRWAETEQEQMCQWFDMASVQHPDERVDIQKPGIRDSVLQILEVLQAESAEVGAERVFLVGISQGCATAILALLVSNVKIGGFVGLCGWFPLREELEKIPVETTSAPKSRMKGLREIIDMPTQNDPAVSNFTSTLHTPVLLQHTEDDSVVPMTNGYKLVKSLREFGMHVDWQCFGEGGHWLNEPAGMDGIVAFLQVKMASG</sequence>
<dbReference type="SUPFAM" id="SSF53474">
    <property type="entry name" value="alpha/beta-Hydrolases"/>
    <property type="match status" value="1"/>
</dbReference>
<evidence type="ECO:0000259" key="2">
    <source>
        <dbReference type="Pfam" id="PF02230"/>
    </source>
</evidence>
<dbReference type="Proteomes" id="UP000799291">
    <property type="component" value="Unassembled WGS sequence"/>
</dbReference>
<dbReference type="GO" id="GO:0005737">
    <property type="term" value="C:cytoplasm"/>
    <property type="evidence" value="ECO:0007669"/>
    <property type="project" value="TreeGrafter"/>
</dbReference>
<dbReference type="OrthoDB" id="2418081at2759"/>
<dbReference type="EMBL" id="MU005573">
    <property type="protein sequence ID" value="KAF2688899.1"/>
    <property type="molecule type" value="Genomic_DNA"/>
</dbReference>
<dbReference type="PANTHER" id="PTHR10655:SF63">
    <property type="entry name" value="PHOSPHOLIPASE_CARBOXYLESTERASE_THIOESTERASE DOMAIN-CONTAINING PROTEIN"/>
    <property type="match status" value="1"/>
</dbReference>